<reference evidence="8 9" key="1">
    <citation type="journal article" date="2012" name="J. Bacteriol.">
        <title>Genome Sequence of Gallaecimonas xiamenensis Type Strain 3-C-1.</title>
        <authorList>
            <person name="Lai Q."/>
            <person name="Wang L."/>
            <person name="Wang W."/>
            <person name="Shao Z."/>
        </authorList>
    </citation>
    <scope>NUCLEOTIDE SEQUENCE [LARGE SCALE GENOMIC DNA]</scope>
    <source>
        <strain evidence="8 9">3-C-1</strain>
    </source>
</reference>
<keyword evidence="6" id="KW-1133">Transmembrane helix</keyword>
<keyword evidence="6" id="KW-0812">Transmembrane</keyword>
<keyword evidence="6" id="KW-0472">Membrane</keyword>
<dbReference type="InterPro" id="IPR029787">
    <property type="entry name" value="Nucleotide_cyclase"/>
</dbReference>
<evidence type="ECO:0000256" key="5">
    <source>
        <dbReference type="SAM" id="MobiDB-lite"/>
    </source>
</evidence>
<dbReference type="Proteomes" id="UP000006755">
    <property type="component" value="Unassembled WGS sequence"/>
</dbReference>
<accession>K2JJC7</accession>
<sequence>MHIDLVTSLVALSALLGVKGLWMLIASLQRDEQYRKEMRIWAGANLLMGAAYGLFSTRGTLPLAWSLVVGNLLFASAYCGYALALASLFKQRQHLGLMLGSIVLSTALLYYTELVLGTSSYRILILMALTVVVWTLAFSYCLQGWRKRPSAHVGVMTLLFLSIILVSITRLVLGWLAGDYGYKTLPTQSPALTLTTFVLVLAPPLLTVGFFLICAERTTVKLRQLATQDALTGIYNRRCALAFANKALAQHQRQGTPLSCIMMDLDNFKQINDNYGHAGGDAVLMEVAQVVTARIRQGDIFGRFGGEEFVIFLPGTALAQARALAETLRRALRAEPVWFNNMAISVSASFGVAQGEDGDDLAALSRRADKVLYQAKHQGRNRVVSQPLPSPAPGAGSGQTATDPSTTTPPAGAAPSPPPAGS</sequence>
<comment type="caution">
    <text evidence="8">The sequence shown here is derived from an EMBL/GenBank/DDBJ whole genome shotgun (WGS) entry which is preliminary data.</text>
</comment>
<dbReference type="InterPro" id="IPR000160">
    <property type="entry name" value="GGDEF_dom"/>
</dbReference>
<feature type="transmembrane region" description="Helical" evidence="6">
    <location>
        <begin position="154"/>
        <end position="177"/>
    </location>
</feature>
<dbReference type="GO" id="GO:1902201">
    <property type="term" value="P:negative regulation of bacterial-type flagellum-dependent cell motility"/>
    <property type="evidence" value="ECO:0007669"/>
    <property type="project" value="TreeGrafter"/>
</dbReference>
<organism evidence="8 9">
    <name type="scientific">Gallaecimonas xiamenensis 3-C-1</name>
    <dbReference type="NCBI Taxonomy" id="745411"/>
    <lineage>
        <taxon>Bacteria</taxon>
        <taxon>Pseudomonadati</taxon>
        <taxon>Pseudomonadota</taxon>
        <taxon>Gammaproteobacteria</taxon>
        <taxon>Enterobacterales</taxon>
        <taxon>Gallaecimonadaceae</taxon>
        <taxon>Gallaecimonas</taxon>
    </lineage>
</organism>
<feature type="transmembrane region" description="Helical" evidence="6">
    <location>
        <begin position="95"/>
        <end position="111"/>
    </location>
</feature>
<dbReference type="AlphaFoldDB" id="K2JJC7"/>
<dbReference type="GO" id="GO:0043709">
    <property type="term" value="P:cell adhesion involved in single-species biofilm formation"/>
    <property type="evidence" value="ECO:0007669"/>
    <property type="project" value="TreeGrafter"/>
</dbReference>
<evidence type="ECO:0000256" key="3">
    <source>
        <dbReference type="ARBA" id="ARBA00012528"/>
    </source>
</evidence>
<evidence type="ECO:0000313" key="8">
    <source>
        <dbReference type="EMBL" id="EKE70624.1"/>
    </source>
</evidence>
<protein>
    <recommendedName>
        <fullName evidence="3">diguanylate cyclase</fullName>
        <ecNumber evidence="3">2.7.7.65</ecNumber>
    </recommendedName>
</protein>
<evidence type="ECO:0000256" key="1">
    <source>
        <dbReference type="ARBA" id="ARBA00001946"/>
    </source>
</evidence>
<gene>
    <name evidence="8" type="ORF">B3C1_13838</name>
</gene>
<feature type="transmembrane region" description="Helical" evidence="6">
    <location>
        <begin position="6"/>
        <end position="28"/>
    </location>
</feature>
<dbReference type="InterPro" id="IPR043128">
    <property type="entry name" value="Rev_trsase/Diguanyl_cyclase"/>
</dbReference>
<dbReference type="PROSITE" id="PS50887">
    <property type="entry name" value="GGDEF"/>
    <property type="match status" value="1"/>
</dbReference>
<evidence type="ECO:0000259" key="7">
    <source>
        <dbReference type="PROSITE" id="PS50887"/>
    </source>
</evidence>
<keyword evidence="9" id="KW-1185">Reference proteome</keyword>
<dbReference type="InterPro" id="IPR050469">
    <property type="entry name" value="Diguanylate_Cyclase"/>
</dbReference>
<feature type="region of interest" description="Disordered" evidence="5">
    <location>
        <begin position="376"/>
        <end position="422"/>
    </location>
</feature>
<proteinExistence type="predicted"/>
<dbReference type="PANTHER" id="PTHR45138:SF9">
    <property type="entry name" value="DIGUANYLATE CYCLASE DGCM-RELATED"/>
    <property type="match status" value="1"/>
</dbReference>
<dbReference type="FunFam" id="3.30.70.270:FF:000001">
    <property type="entry name" value="Diguanylate cyclase domain protein"/>
    <property type="match status" value="1"/>
</dbReference>
<evidence type="ECO:0000256" key="6">
    <source>
        <dbReference type="SAM" id="Phobius"/>
    </source>
</evidence>
<dbReference type="SMART" id="SM00267">
    <property type="entry name" value="GGDEF"/>
    <property type="match status" value="1"/>
</dbReference>
<name>K2JJC7_9GAMM</name>
<feature type="transmembrane region" description="Helical" evidence="6">
    <location>
        <begin position="63"/>
        <end position="83"/>
    </location>
</feature>
<dbReference type="eggNOG" id="COG3706">
    <property type="taxonomic scope" value="Bacteria"/>
</dbReference>
<evidence type="ECO:0000256" key="2">
    <source>
        <dbReference type="ARBA" id="ARBA00004665"/>
    </source>
</evidence>
<feature type="transmembrane region" description="Helical" evidence="6">
    <location>
        <begin position="197"/>
        <end position="215"/>
    </location>
</feature>
<feature type="transmembrane region" description="Helical" evidence="6">
    <location>
        <begin position="123"/>
        <end position="142"/>
    </location>
</feature>
<feature type="transmembrane region" description="Helical" evidence="6">
    <location>
        <begin position="40"/>
        <end position="57"/>
    </location>
</feature>
<evidence type="ECO:0000313" key="9">
    <source>
        <dbReference type="Proteomes" id="UP000006755"/>
    </source>
</evidence>
<dbReference type="Gene3D" id="3.30.70.270">
    <property type="match status" value="1"/>
</dbReference>
<dbReference type="PANTHER" id="PTHR45138">
    <property type="entry name" value="REGULATORY COMPONENTS OF SENSORY TRANSDUCTION SYSTEM"/>
    <property type="match status" value="1"/>
</dbReference>
<dbReference type="RefSeq" id="WP_008485573.1">
    <property type="nucleotide sequence ID" value="NZ_AMRI01000020.1"/>
</dbReference>
<dbReference type="STRING" id="745411.B3C1_13838"/>
<comment type="catalytic activity">
    <reaction evidence="4">
        <text>2 GTP = 3',3'-c-di-GMP + 2 diphosphate</text>
        <dbReference type="Rhea" id="RHEA:24898"/>
        <dbReference type="ChEBI" id="CHEBI:33019"/>
        <dbReference type="ChEBI" id="CHEBI:37565"/>
        <dbReference type="ChEBI" id="CHEBI:58805"/>
        <dbReference type="EC" id="2.7.7.65"/>
    </reaction>
</comment>
<dbReference type="EC" id="2.7.7.65" evidence="3"/>
<dbReference type="NCBIfam" id="TIGR00254">
    <property type="entry name" value="GGDEF"/>
    <property type="match status" value="1"/>
</dbReference>
<dbReference type="Pfam" id="PF00990">
    <property type="entry name" value="GGDEF"/>
    <property type="match status" value="1"/>
</dbReference>
<dbReference type="SUPFAM" id="SSF55073">
    <property type="entry name" value="Nucleotide cyclase"/>
    <property type="match status" value="1"/>
</dbReference>
<dbReference type="CDD" id="cd01949">
    <property type="entry name" value="GGDEF"/>
    <property type="match status" value="1"/>
</dbReference>
<dbReference type="EMBL" id="AMRI01000020">
    <property type="protein sequence ID" value="EKE70624.1"/>
    <property type="molecule type" value="Genomic_DNA"/>
</dbReference>
<feature type="domain" description="GGDEF" evidence="7">
    <location>
        <begin position="256"/>
        <end position="388"/>
    </location>
</feature>
<comment type="pathway">
    <text evidence="2">Purine metabolism; 3',5'-cyclic di-GMP biosynthesis.</text>
</comment>
<comment type="cofactor">
    <cofactor evidence="1">
        <name>Mg(2+)</name>
        <dbReference type="ChEBI" id="CHEBI:18420"/>
    </cofactor>
</comment>
<evidence type="ECO:0000256" key="4">
    <source>
        <dbReference type="ARBA" id="ARBA00034247"/>
    </source>
</evidence>
<dbReference type="GO" id="GO:0052621">
    <property type="term" value="F:diguanylate cyclase activity"/>
    <property type="evidence" value="ECO:0007669"/>
    <property type="project" value="UniProtKB-EC"/>
</dbReference>
<dbReference type="GO" id="GO:0005886">
    <property type="term" value="C:plasma membrane"/>
    <property type="evidence" value="ECO:0007669"/>
    <property type="project" value="TreeGrafter"/>
</dbReference>
<feature type="compositionally biased region" description="Low complexity" evidence="5">
    <location>
        <begin position="398"/>
        <end position="414"/>
    </location>
</feature>